<dbReference type="CDD" id="cd17932">
    <property type="entry name" value="DEXQc_UvrD"/>
    <property type="match status" value="1"/>
</dbReference>
<dbReference type="PANTHER" id="PTHR11070">
    <property type="entry name" value="UVRD / RECB / PCRA DNA HELICASE FAMILY MEMBER"/>
    <property type="match status" value="1"/>
</dbReference>
<evidence type="ECO:0000256" key="7">
    <source>
        <dbReference type="ARBA" id="ARBA00023235"/>
    </source>
</evidence>
<dbReference type="GO" id="GO:0003677">
    <property type="term" value="F:DNA binding"/>
    <property type="evidence" value="ECO:0007669"/>
    <property type="project" value="UniProtKB-KW"/>
</dbReference>
<keyword evidence="2 12" id="KW-0547">Nucleotide-binding</keyword>
<dbReference type="GO" id="GO:0033202">
    <property type="term" value="C:DNA helicase complex"/>
    <property type="evidence" value="ECO:0007669"/>
    <property type="project" value="TreeGrafter"/>
</dbReference>
<evidence type="ECO:0000313" key="17">
    <source>
        <dbReference type="Proteomes" id="UP000568106"/>
    </source>
</evidence>
<keyword evidence="5 12" id="KW-0067">ATP-binding</keyword>
<dbReference type="EMBL" id="JACHDY010000004">
    <property type="protein sequence ID" value="MBB5318159.1"/>
    <property type="molecule type" value="Genomic_DNA"/>
</dbReference>
<evidence type="ECO:0000256" key="12">
    <source>
        <dbReference type="PROSITE-ProRule" id="PRU00560"/>
    </source>
</evidence>
<organism evidence="16 17">
    <name type="scientific">Tunturiibacter empetritectus</name>
    <dbReference type="NCBI Taxonomy" id="3069691"/>
    <lineage>
        <taxon>Bacteria</taxon>
        <taxon>Pseudomonadati</taxon>
        <taxon>Acidobacteriota</taxon>
        <taxon>Terriglobia</taxon>
        <taxon>Terriglobales</taxon>
        <taxon>Acidobacteriaceae</taxon>
        <taxon>Tunturiibacter</taxon>
    </lineage>
</organism>
<feature type="region of interest" description="Disordered" evidence="13">
    <location>
        <begin position="868"/>
        <end position="906"/>
    </location>
</feature>
<accession>A0A7W8IJ75</accession>
<dbReference type="InterPro" id="IPR014017">
    <property type="entry name" value="DNA_helicase_UvrD-like_C"/>
</dbReference>
<evidence type="ECO:0000256" key="2">
    <source>
        <dbReference type="ARBA" id="ARBA00022741"/>
    </source>
</evidence>
<dbReference type="Gene3D" id="3.40.50.300">
    <property type="entry name" value="P-loop containing nucleotide triphosphate hydrolases"/>
    <property type="match status" value="3"/>
</dbReference>
<dbReference type="Pfam" id="PF21196">
    <property type="entry name" value="PcrA_UvrD_tudor"/>
    <property type="match status" value="1"/>
</dbReference>
<reference evidence="16" key="1">
    <citation type="submission" date="2020-08" db="EMBL/GenBank/DDBJ databases">
        <title>Genomic Encyclopedia of Type Strains, Phase IV (KMG-V): Genome sequencing to study the core and pangenomes of soil and plant-associated prokaryotes.</title>
        <authorList>
            <person name="Whitman W."/>
        </authorList>
    </citation>
    <scope>NUCLEOTIDE SEQUENCE [LARGE SCALE GENOMIC DNA]</scope>
    <source>
        <strain evidence="16">M8UP27</strain>
    </source>
</reference>
<protein>
    <recommendedName>
        <fullName evidence="9">DNA 3'-5' helicase</fullName>
        <ecNumber evidence="9">5.6.2.4</ecNumber>
    </recommendedName>
    <alternativeName>
        <fullName evidence="10">DNA 3'-5' helicase II</fullName>
    </alternativeName>
</protein>
<evidence type="ECO:0000256" key="3">
    <source>
        <dbReference type="ARBA" id="ARBA00022801"/>
    </source>
</evidence>
<dbReference type="SUPFAM" id="SSF52540">
    <property type="entry name" value="P-loop containing nucleoside triphosphate hydrolases"/>
    <property type="match status" value="2"/>
</dbReference>
<evidence type="ECO:0000256" key="11">
    <source>
        <dbReference type="ARBA" id="ARBA00048988"/>
    </source>
</evidence>
<evidence type="ECO:0000259" key="15">
    <source>
        <dbReference type="PROSITE" id="PS51217"/>
    </source>
</evidence>
<dbReference type="Proteomes" id="UP000568106">
    <property type="component" value="Unassembled WGS sequence"/>
</dbReference>
<evidence type="ECO:0000256" key="4">
    <source>
        <dbReference type="ARBA" id="ARBA00022806"/>
    </source>
</evidence>
<evidence type="ECO:0000256" key="10">
    <source>
        <dbReference type="ARBA" id="ARBA00034923"/>
    </source>
</evidence>
<sequence>MSRLLENMNPQQQEGIRSVDGPVLLLAGAGSGKTRVITHRIAYLIQERGVPADAILAVTFTNKAAKEMAERVDKILGHTSLAKPMLATFHSFCVRVLRRDIEALRVGGVGLTKTFAIYDETDQQAVVKQALKRLAIDDKSLKPRVALGRISWAKNHMIDPQEYFLASTNPMEEKIAHIFEIYKKELFKANALDFDDLLLETVRLLKSSEETRERYNRRYKYLLIDEYQDTNRPQYELMKLLAGPDANVCVVGDEDQSIYSWRGADIKNILEFEKDFPETKTIRLEQNYRSTQVILEGAGAVVAQNTQRKGKNLFTTREGGSLIGYYEAPDGENEALFISDRIQRYLREAGGQVDMPRCAVLYRTNSQSRLFEEALRRYQIQYHMVGGFSFYDRAEVKDILSYLKLVQNVHDSVALGRVVNSPPRGIGKTTMETLERMALSSGMSTWDAIRRAIEDKLLPARALQALSSFRRLIEDARAMLGPGFAEKLAEDVAQDDDTSLLPEDVEDAEADVSFGFGDPESEDTGANTSFDTSFNFGFDFGPSEEFSTIAAENSLDSDAAHGIDSASFNPFAPVVLKKSAGTTTERAAEVKMADEKPAFRKPGDVATLPELIKFLNDRSGYIRALEEEATPESFSRIENLKELANAAQDAQERGETLHEFLDHAALVSDADSYSEEARVTLMTLHAAKGLEFPLVFLSGMEEGLFPHSRTLTDPTGLEEERRLCYVGMTRAMDTLIMTRARYRRRYGSDMPESSIASRFLEEVPSRLVEDLGSPPARPQFSGSDYGSGYGGAYATPYPKANRFDRPSTEQGDQHYSYEDEDQSGERTPARPSGLPGVNRRAGYTAKTAPPGQSMDNIASFFAARGQKISRPKPEVQEQTGKTGLKQGSRVRHPKYGEGTVFRREGDGDDAKITVQFQQHGVKKLVEKFAQLERL</sequence>
<feature type="domain" description="UvrD-like helicase ATP-binding" evidence="14">
    <location>
        <begin position="6"/>
        <end position="291"/>
    </location>
</feature>
<keyword evidence="6" id="KW-0238">DNA-binding</keyword>
<keyword evidence="3 12" id="KW-0378">Hydrolase</keyword>
<dbReference type="GO" id="GO:0005524">
    <property type="term" value="F:ATP binding"/>
    <property type="evidence" value="ECO:0007669"/>
    <property type="project" value="UniProtKB-UniRule"/>
</dbReference>
<feature type="domain" description="UvrD-like helicase C-terminal" evidence="15">
    <location>
        <begin position="292"/>
        <end position="689"/>
    </location>
</feature>
<keyword evidence="7" id="KW-0413">Isomerase</keyword>
<gene>
    <name evidence="16" type="ORF">HDF09_002856</name>
</gene>
<dbReference type="Pfam" id="PF13361">
    <property type="entry name" value="UvrD_C"/>
    <property type="match status" value="1"/>
</dbReference>
<dbReference type="InterPro" id="IPR027417">
    <property type="entry name" value="P-loop_NTPase"/>
</dbReference>
<evidence type="ECO:0000313" key="16">
    <source>
        <dbReference type="EMBL" id="MBB5318159.1"/>
    </source>
</evidence>
<dbReference type="CDD" id="cd18807">
    <property type="entry name" value="SF1_C_UvrD"/>
    <property type="match status" value="1"/>
</dbReference>
<keyword evidence="4 12" id="KW-0347">Helicase</keyword>
<comment type="catalytic activity">
    <reaction evidence="11">
        <text>ATP + H2O = ADP + phosphate + H(+)</text>
        <dbReference type="Rhea" id="RHEA:13065"/>
        <dbReference type="ChEBI" id="CHEBI:15377"/>
        <dbReference type="ChEBI" id="CHEBI:15378"/>
        <dbReference type="ChEBI" id="CHEBI:30616"/>
        <dbReference type="ChEBI" id="CHEBI:43474"/>
        <dbReference type="ChEBI" id="CHEBI:456216"/>
        <dbReference type="EC" id="5.6.2.4"/>
    </reaction>
</comment>
<dbReference type="EC" id="5.6.2.4" evidence="9"/>
<evidence type="ECO:0000256" key="13">
    <source>
        <dbReference type="SAM" id="MobiDB-lite"/>
    </source>
</evidence>
<evidence type="ECO:0000256" key="5">
    <source>
        <dbReference type="ARBA" id="ARBA00022840"/>
    </source>
</evidence>
<dbReference type="PROSITE" id="PS51217">
    <property type="entry name" value="UVRD_HELICASE_CTER"/>
    <property type="match status" value="1"/>
</dbReference>
<proteinExistence type="inferred from homology"/>
<dbReference type="InterPro" id="IPR000212">
    <property type="entry name" value="DNA_helicase_UvrD/REP"/>
</dbReference>
<name>A0A7W8IJ75_9BACT</name>
<feature type="binding site" evidence="12">
    <location>
        <begin position="27"/>
        <end position="34"/>
    </location>
    <ligand>
        <name>ATP</name>
        <dbReference type="ChEBI" id="CHEBI:30616"/>
    </ligand>
</feature>
<dbReference type="Gene3D" id="1.10.486.10">
    <property type="entry name" value="PCRA, domain 4"/>
    <property type="match status" value="2"/>
</dbReference>
<comment type="similarity">
    <text evidence="1">Belongs to the helicase family. UvrD subfamily.</text>
</comment>
<evidence type="ECO:0000256" key="8">
    <source>
        <dbReference type="ARBA" id="ARBA00034617"/>
    </source>
</evidence>
<dbReference type="GO" id="GO:0043138">
    <property type="term" value="F:3'-5' DNA helicase activity"/>
    <property type="evidence" value="ECO:0007669"/>
    <property type="project" value="UniProtKB-EC"/>
</dbReference>
<dbReference type="InterPro" id="IPR014016">
    <property type="entry name" value="UvrD-like_ATP-bd"/>
</dbReference>
<comment type="caution">
    <text evidence="16">The sequence shown here is derived from an EMBL/GenBank/DDBJ whole genome shotgun (WGS) entry which is preliminary data.</text>
</comment>
<dbReference type="PROSITE" id="PS51198">
    <property type="entry name" value="UVRD_HELICASE_ATP_BIND"/>
    <property type="match status" value="1"/>
</dbReference>
<evidence type="ECO:0000256" key="1">
    <source>
        <dbReference type="ARBA" id="ARBA00009922"/>
    </source>
</evidence>
<evidence type="ECO:0000259" key="14">
    <source>
        <dbReference type="PROSITE" id="PS51198"/>
    </source>
</evidence>
<dbReference type="Pfam" id="PF00580">
    <property type="entry name" value="UvrD-helicase"/>
    <property type="match status" value="1"/>
</dbReference>
<comment type="catalytic activity">
    <reaction evidence="8">
        <text>Couples ATP hydrolysis with the unwinding of duplex DNA by translocating in the 3'-5' direction.</text>
        <dbReference type="EC" id="5.6.2.4"/>
    </reaction>
</comment>
<dbReference type="AlphaFoldDB" id="A0A7W8IJ75"/>
<dbReference type="GO" id="GO:0000725">
    <property type="term" value="P:recombinational repair"/>
    <property type="evidence" value="ECO:0007669"/>
    <property type="project" value="TreeGrafter"/>
</dbReference>
<dbReference type="PANTHER" id="PTHR11070:SF2">
    <property type="entry name" value="ATP-DEPENDENT DNA HELICASE SRS2"/>
    <property type="match status" value="1"/>
</dbReference>
<feature type="compositionally biased region" description="Basic and acidic residues" evidence="13">
    <location>
        <begin position="801"/>
        <end position="828"/>
    </location>
</feature>
<dbReference type="InterPro" id="IPR013986">
    <property type="entry name" value="DExx_box_DNA_helicase_dom_sf"/>
</dbReference>
<feature type="region of interest" description="Disordered" evidence="13">
    <location>
        <begin position="769"/>
        <end position="854"/>
    </location>
</feature>
<keyword evidence="17" id="KW-1185">Reference proteome</keyword>
<dbReference type="GO" id="GO:0005829">
    <property type="term" value="C:cytosol"/>
    <property type="evidence" value="ECO:0007669"/>
    <property type="project" value="TreeGrafter"/>
</dbReference>
<dbReference type="Gene3D" id="1.10.10.160">
    <property type="match status" value="1"/>
</dbReference>
<evidence type="ECO:0000256" key="6">
    <source>
        <dbReference type="ARBA" id="ARBA00023125"/>
    </source>
</evidence>
<evidence type="ECO:0000256" key="9">
    <source>
        <dbReference type="ARBA" id="ARBA00034808"/>
    </source>
</evidence>
<dbReference type="GO" id="GO:0016787">
    <property type="term" value="F:hydrolase activity"/>
    <property type="evidence" value="ECO:0007669"/>
    <property type="project" value="UniProtKB-UniRule"/>
</dbReference>